<feature type="compositionally biased region" description="Polar residues" evidence="1">
    <location>
        <begin position="14"/>
        <end position="24"/>
    </location>
</feature>
<evidence type="ECO:0000313" key="2">
    <source>
        <dbReference type="EMBL" id="JAD93221.1"/>
    </source>
</evidence>
<evidence type="ECO:0000256" key="1">
    <source>
        <dbReference type="SAM" id="MobiDB-lite"/>
    </source>
</evidence>
<feature type="compositionally biased region" description="Low complexity" evidence="1">
    <location>
        <begin position="1"/>
        <end position="13"/>
    </location>
</feature>
<dbReference type="EMBL" id="GBRH01204674">
    <property type="protein sequence ID" value="JAD93221.1"/>
    <property type="molecule type" value="Transcribed_RNA"/>
</dbReference>
<protein>
    <submittedName>
        <fullName evidence="2">Uncharacterized protein</fullName>
    </submittedName>
</protein>
<proteinExistence type="predicted"/>
<name>A0A0A9DZJ1_ARUDO</name>
<reference evidence="2" key="1">
    <citation type="submission" date="2014-09" db="EMBL/GenBank/DDBJ databases">
        <authorList>
            <person name="Magalhaes I.L.F."/>
            <person name="Oliveira U."/>
            <person name="Santos F.R."/>
            <person name="Vidigal T.H.D.A."/>
            <person name="Brescovit A.D."/>
            <person name="Santos A.J."/>
        </authorList>
    </citation>
    <scope>NUCLEOTIDE SEQUENCE</scope>
    <source>
        <tissue evidence="2">Shoot tissue taken approximately 20 cm above the soil surface</tissue>
    </source>
</reference>
<feature type="compositionally biased region" description="Polar residues" evidence="1">
    <location>
        <begin position="32"/>
        <end position="46"/>
    </location>
</feature>
<sequence>MHPYSSSQQQQQQADPNFQDTLAQSWYPPSVVGSSSRLFTPGSSNPSPHPRASDHPQSSSRVQPSPAEAAGIIARLKDEY</sequence>
<reference evidence="2" key="2">
    <citation type="journal article" date="2015" name="Data Brief">
        <title>Shoot transcriptome of the giant reed, Arundo donax.</title>
        <authorList>
            <person name="Barrero R.A."/>
            <person name="Guerrero F.D."/>
            <person name="Moolhuijzen P."/>
            <person name="Goolsby J.A."/>
            <person name="Tidwell J."/>
            <person name="Bellgard S.E."/>
            <person name="Bellgard M.I."/>
        </authorList>
    </citation>
    <scope>NUCLEOTIDE SEQUENCE</scope>
    <source>
        <tissue evidence="2">Shoot tissue taken approximately 20 cm above the soil surface</tissue>
    </source>
</reference>
<feature type="region of interest" description="Disordered" evidence="1">
    <location>
        <begin position="1"/>
        <end position="80"/>
    </location>
</feature>
<organism evidence="2">
    <name type="scientific">Arundo donax</name>
    <name type="common">Giant reed</name>
    <name type="synonym">Donax arundinaceus</name>
    <dbReference type="NCBI Taxonomy" id="35708"/>
    <lineage>
        <taxon>Eukaryota</taxon>
        <taxon>Viridiplantae</taxon>
        <taxon>Streptophyta</taxon>
        <taxon>Embryophyta</taxon>
        <taxon>Tracheophyta</taxon>
        <taxon>Spermatophyta</taxon>
        <taxon>Magnoliopsida</taxon>
        <taxon>Liliopsida</taxon>
        <taxon>Poales</taxon>
        <taxon>Poaceae</taxon>
        <taxon>PACMAD clade</taxon>
        <taxon>Arundinoideae</taxon>
        <taxon>Arundineae</taxon>
        <taxon>Arundo</taxon>
    </lineage>
</organism>
<dbReference type="AlphaFoldDB" id="A0A0A9DZJ1"/>
<accession>A0A0A9DZJ1</accession>